<dbReference type="GO" id="GO:0004252">
    <property type="term" value="F:serine-type endopeptidase activity"/>
    <property type="evidence" value="ECO:0007669"/>
    <property type="project" value="UniProtKB-EC"/>
</dbReference>
<evidence type="ECO:0000313" key="2">
    <source>
        <dbReference type="EMBL" id="VVO79119.1"/>
    </source>
</evidence>
<dbReference type="AlphaFoldDB" id="A0A5E7IQ96"/>
<accession>A0A5E7IQ96</accession>
<evidence type="ECO:0000259" key="1">
    <source>
        <dbReference type="Pfam" id="PF00717"/>
    </source>
</evidence>
<sequence>MTAQGGVSFTEGMVILVAPGFDVENGHYCVAKMIDTNEATFKQFIWDSGRAYLKPLNPAFSTVEVDDAWQIVGKVVDAKWPRSVLL</sequence>
<dbReference type="EMBL" id="CABVIK010000005">
    <property type="protein sequence ID" value="VVO79119.1"/>
    <property type="molecule type" value="Genomic_DNA"/>
</dbReference>
<dbReference type="Proteomes" id="UP000349468">
    <property type="component" value="Unassembled WGS sequence"/>
</dbReference>
<evidence type="ECO:0000313" key="3">
    <source>
        <dbReference type="Proteomes" id="UP000349468"/>
    </source>
</evidence>
<gene>
    <name evidence="2" type="primary">lexA_1</name>
    <name evidence="2" type="ORF">PS870_01695</name>
</gene>
<dbReference type="SUPFAM" id="SSF51306">
    <property type="entry name" value="LexA/Signal peptidase"/>
    <property type="match status" value="1"/>
</dbReference>
<dbReference type="EC" id="3.4.21.88" evidence="2"/>
<reference evidence="2 3" key="1">
    <citation type="submission" date="2019-09" db="EMBL/GenBank/DDBJ databases">
        <authorList>
            <person name="Chandra G."/>
            <person name="Truman W A."/>
        </authorList>
    </citation>
    <scope>NUCLEOTIDE SEQUENCE [LARGE SCALE GENOMIC DNA]</scope>
    <source>
        <strain evidence="2">PS870</strain>
    </source>
</reference>
<dbReference type="Pfam" id="PF00717">
    <property type="entry name" value="Peptidase_S24"/>
    <property type="match status" value="1"/>
</dbReference>
<feature type="domain" description="Peptidase S24/S26A/S26B/S26C" evidence="1">
    <location>
        <begin position="8"/>
        <end position="76"/>
    </location>
</feature>
<organism evidence="2 3">
    <name type="scientific">Pseudomonas fluorescens</name>
    <dbReference type="NCBI Taxonomy" id="294"/>
    <lineage>
        <taxon>Bacteria</taxon>
        <taxon>Pseudomonadati</taxon>
        <taxon>Pseudomonadota</taxon>
        <taxon>Gammaproteobacteria</taxon>
        <taxon>Pseudomonadales</taxon>
        <taxon>Pseudomonadaceae</taxon>
        <taxon>Pseudomonas</taxon>
    </lineage>
</organism>
<dbReference type="InterPro" id="IPR036286">
    <property type="entry name" value="LexA/Signal_pep-like_sf"/>
</dbReference>
<dbReference type="CDD" id="cd06529">
    <property type="entry name" value="S24_LexA-like"/>
    <property type="match status" value="1"/>
</dbReference>
<dbReference type="Gene3D" id="2.10.109.10">
    <property type="entry name" value="Umud Fragment, subunit A"/>
    <property type="match status" value="1"/>
</dbReference>
<proteinExistence type="predicted"/>
<keyword evidence="2" id="KW-0378">Hydrolase</keyword>
<name>A0A5E7IQ96_PSEFL</name>
<protein>
    <submittedName>
        <fullName evidence="2">LexA repressor</fullName>
        <ecNumber evidence="2">3.4.21.88</ecNumber>
    </submittedName>
</protein>
<dbReference type="InterPro" id="IPR015927">
    <property type="entry name" value="Peptidase_S24_S26A/B/C"/>
</dbReference>
<dbReference type="InterPro" id="IPR039418">
    <property type="entry name" value="LexA-like"/>
</dbReference>